<dbReference type="RefSeq" id="WP_072822893.1">
    <property type="nucleotide sequence ID" value="NZ_LT670849.1"/>
</dbReference>
<dbReference type="Proteomes" id="UP000184096">
    <property type="component" value="Chromosome I"/>
</dbReference>
<sequence>MSADTSNATATAGVDPARVRVAGAIKQAAASSGMSFQYLLTTAKMESDFNPTSGASTSSAHGLFQFIDQTWLATVKEAGAQLGYGNYADQISKSSDGTYSVSDPTTRKSIMKLRDDPTVASEMAAALTQTNSFKLTGMIGRRPSDSELYMAHFMGVGGAAKLIANAEDNPQASAARLFPNAAAANRSIFYDRVTGRARSVSEVYSVLQQRYASAASSQATQSAMASVGGDIVKPTVAVASAAPSTQATPGVATATYLSTFPDTRTAAPATAVGSVAPITVASASTSSDAAPSSPVFRSLFQDGVRAQPVSQAVRELWGNSASLTSDPPASSGSTAPVAAVAALSAATSGGGLDLFSDRSGTFSG</sequence>
<protein>
    <recommendedName>
        <fullName evidence="2">Transglycosylase SLT domain-containing protein</fullName>
    </recommendedName>
</protein>
<evidence type="ECO:0000259" key="2">
    <source>
        <dbReference type="Pfam" id="PF01464"/>
    </source>
</evidence>
<reference evidence="4" key="1">
    <citation type="submission" date="2016-11" db="EMBL/GenBank/DDBJ databases">
        <authorList>
            <person name="Varghese N."/>
            <person name="Submissions S."/>
        </authorList>
    </citation>
    <scope>NUCLEOTIDE SEQUENCE [LARGE SCALE GENOMIC DNA]</scope>
    <source>
        <strain evidence="4">GAS401</strain>
    </source>
</reference>
<proteinExistence type="inferred from homology"/>
<dbReference type="SUPFAM" id="SSF53955">
    <property type="entry name" value="Lysozyme-like"/>
    <property type="match status" value="1"/>
</dbReference>
<organism evidence="3 4">
    <name type="scientific">Bradyrhizobium erythrophlei</name>
    <dbReference type="NCBI Taxonomy" id="1437360"/>
    <lineage>
        <taxon>Bacteria</taxon>
        <taxon>Pseudomonadati</taxon>
        <taxon>Pseudomonadota</taxon>
        <taxon>Alphaproteobacteria</taxon>
        <taxon>Hyphomicrobiales</taxon>
        <taxon>Nitrobacteraceae</taxon>
        <taxon>Bradyrhizobium</taxon>
    </lineage>
</organism>
<keyword evidence="4" id="KW-1185">Reference proteome</keyword>
<evidence type="ECO:0000256" key="1">
    <source>
        <dbReference type="ARBA" id="ARBA00009387"/>
    </source>
</evidence>
<dbReference type="Gene3D" id="1.10.530.10">
    <property type="match status" value="1"/>
</dbReference>
<gene>
    <name evidence="3" type="ORF">SAMN05444170_5646</name>
</gene>
<evidence type="ECO:0000313" key="3">
    <source>
        <dbReference type="EMBL" id="SHN83811.1"/>
    </source>
</evidence>
<dbReference type="OrthoDB" id="8477976at2"/>
<dbReference type="InterPro" id="IPR023346">
    <property type="entry name" value="Lysozyme-like_dom_sf"/>
</dbReference>
<dbReference type="Pfam" id="PF01464">
    <property type="entry name" value="SLT"/>
    <property type="match status" value="1"/>
</dbReference>
<evidence type="ECO:0000313" key="4">
    <source>
        <dbReference type="Proteomes" id="UP000184096"/>
    </source>
</evidence>
<dbReference type="AlphaFoldDB" id="A0A1M7UL98"/>
<dbReference type="InterPro" id="IPR008258">
    <property type="entry name" value="Transglycosylase_SLT_dom_1"/>
</dbReference>
<dbReference type="EMBL" id="LT670849">
    <property type="protein sequence ID" value="SHN83811.1"/>
    <property type="molecule type" value="Genomic_DNA"/>
</dbReference>
<name>A0A1M7UL98_9BRAD</name>
<comment type="similarity">
    <text evidence="1">Belongs to the virb1 family.</text>
</comment>
<feature type="domain" description="Transglycosylase SLT" evidence="2">
    <location>
        <begin position="25"/>
        <end position="79"/>
    </location>
</feature>
<accession>A0A1M7UL98</accession>